<dbReference type="SUPFAM" id="SSF53335">
    <property type="entry name" value="S-adenosyl-L-methionine-dependent methyltransferases"/>
    <property type="match status" value="1"/>
</dbReference>
<proteinExistence type="predicted"/>
<dbReference type="AlphaFoldDB" id="A0A4Q1BT67"/>
<evidence type="ECO:0000256" key="2">
    <source>
        <dbReference type="ARBA" id="ARBA00011926"/>
    </source>
</evidence>
<dbReference type="CDD" id="cd02440">
    <property type="entry name" value="AdoMet_MTases"/>
    <property type="match status" value="1"/>
</dbReference>
<evidence type="ECO:0000313" key="15">
    <source>
        <dbReference type="Proteomes" id="UP000289152"/>
    </source>
</evidence>
<dbReference type="GO" id="GO:0005634">
    <property type="term" value="C:nucleus"/>
    <property type="evidence" value="ECO:0007669"/>
    <property type="project" value="TreeGrafter"/>
</dbReference>
<dbReference type="InParanoid" id="A0A4Q1BT67"/>
<evidence type="ECO:0000256" key="9">
    <source>
        <dbReference type="ARBA" id="ARBA00033387"/>
    </source>
</evidence>
<dbReference type="InterPro" id="IPR004971">
    <property type="entry name" value="mRNA_G-N7_MeTrfase_dom"/>
</dbReference>
<comment type="function">
    <text evidence="1">Responsible for methylating the 5'-cap structure of mRNAs.</text>
</comment>
<name>A0A4Q1BT67_TREME</name>
<feature type="region of interest" description="Disordered" evidence="12">
    <location>
        <begin position="125"/>
        <end position="331"/>
    </location>
</feature>
<feature type="compositionally biased region" description="Basic and acidic residues" evidence="12">
    <location>
        <begin position="1"/>
        <end position="11"/>
    </location>
</feature>
<accession>A0A4Q1BT67</accession>
<feature type="domain" description="MRNA cap 0 methyltransferase" evidence="13">
    <location>
        <begin position="546"/>
        <end position="826"/>
    </location>
</feature>
<keyword evidence="5" id="KW-0949">S-adenosyl-L-methionine</keyword>
<comment type="catalytic activity">
    <reaction evidence="10">
        <text>a 5'-end (5'-triphosphoguanosine)-ribonucleoside in mRNA + S-adenosyl-L-methionine = a 5'-end (N(7)-methyl 5'-triphosphoguanosine)-ribonucleoside in mRNA + S-adenosyl-L-homocysteine</text>
        <dbReference type="Rhea" id="RHEA:67008"/>
        <dbReference type="Rhea" id="RHEA-COMP:17166"/>
        <dbReference type="Rhea" id="RHEA-COMP:17167"/>
        <dbReference type="ChEBI" id="CHEBI:57856"/>
        <dbReference type="ChEBI" id="CHEBI:59789"/>
        <dbReference type="ChEBI" id="CHEBI:156461"/>
        <dbReference type="ChEBI" id="CHEBI:167617"/>
        <dbReference type="EC" id="2.1.1.56"/>
    </reaction>
</comment>
<protein>
    <recommendedName>
        <fullName evidence="11">mRNA cap guanine-N(7) methyltransferase</fullName>
        <ecNumber evidence="2">2.1.1.56</ecNumber>
    </recommendedName>
    <alternativeName>
        <fullName evidence="8">mRNA (guanine-N(7))-methyltransferase</fullName>
    </alternativeName>
    <alternativeName>
        <fullName evidence="9">mRNA cap methyltransferase</fullName>
    </alternativeName>
</protein>
<dbReference type="InterPro" id="IPR039753">
    <property type="entry name" value="RG7MT1"/>
</dbReference>
<organism evidence="14 15">
    <name type="scientific">Tremella mesenterica</name>
    <name type="common">Jelly fungus</name>
    <dbReference type="NCBI Taxonomy" id="5217"/>
    <lineage>
        <taxon>Eukaryota</taxon>
        <taxon>Fungi</taxon>
        <taxon>Dikarya</taxon>
        <taxon>Basidiomycota</taxon>
        <taxon>Agaricomycotina</taxon>
        <taxon>Tremellomycetes</taxon>
        <taxon>Tremellales</taxon>
        <taxon>Tremellaceae</taxon>
        <taxon>Tremella</taxon>
    </lineage>
</organism>
<feature type="compositionally biased region" description="Low complexity" evidence="12">
    <location>
        <begin position="233"/>
        <end position="243"/>
    </location>
</feature>
<evidence type="ECO:0000256" key="11">
    <source>
        <dbReference type="ARBA" id="ARBA00049739"/>
    </source>
</evidence>
<feature type="region of interest" description="Disordered" evidence="12">
    <location>
        <begin position="1"/>
        <end position="94"/>
    </location>
</feature>
<gene>
    <name evidence="14" type="ORF">M231_01403</name>
</gene>
<keyword evidence="3" id="KW-0489">Methyltransferase</keyword>
<dbReference type="OrthoDB" id="10248867at2759"/>
<sequence length="829" mass="91714">MVYDPIRDRDVPSPAISKPSPSNDWGRVVQGSSTVHYQDPRVNNPDGVRAPPPSHPPDFQPTARRPSPSSYPIRSVSVSGSGGLRGLLNDEPLVRPSIGLGTIEKQRKVSGQSGGISKLLNTETASINNTTNSSSTLTPSSLTANNSPVPQHEFLDPNGLVIPGHPSRQSRSPHLSLSSVSPVLSHASVPQYEDSNHHSRVHPYHTPQAQPSNGSSYRAPPQSGPSNFANSVTQQPFQTPQTQLSHHRPMMPPEVPRFQSISVSPRSQPQTLPQAPHANPTSRPTSSSAASQVFYFAPPPAQTPEPSPARTLCPSSEEYIPPSARQTNNVPVRHVTAPSFREPRFSHTPSATSVSVRSPSPINKVMYHPARLKQPTSVLVPILPPESEQLRISAMSNNPLRKKARRPLPSWSVAPSSRLSGPQESDSSYFPTHDDLARRSQGPGSRRGSASERRRPSITPGPLLSTLLERPDSRDQDSRKPTPRVVSGETEQKAGKQLKRSSEGEEPEREAVRRKVSGSLYVGNTGAIASHYNARPEVGVEHRELSPIIGLKKFNNWIKSVLIGKFAYRRRNGPGANVLDLGCGKGGDLNKWKQAHIRLYVGLDIATTSIEQAEERYRKLGNRAGFDGYFYASDCFANPISDVLPPDLAQEDLYDNVTMQFCMHYAFENASKARMMMENVSRYLRPGGVLIGTIPDADLLLDRLHSIPEDAEDLRFGNSCYYVRFNERRHKGLYGHEYRFYLTDAVEDVPEYLVDWKNFVALAAEYRLRLIYKKPFHSVLEEEQSSRDFGPLLGKMGVLDHNGHSAMDADQWEAASECHLLSRRRAELM</sequence>
<dbReference type="Pfam" id="PF03291">
    <property type="entry name" value="mRNA_G-N7_MeTrfase"/>
    <property type="match status" value="1"/>
</dbReference>
<dbReference type="Proteomes" id="UP000289152">
    <property type="component" value="Unassembled WGS sequence"/>
</dbReference>
<evidence type="ECO:0000256" key="12">
    <source>
        <dbReference type="SAM" id="MobiDB-lite"/>
    </source>
</evidence>
<feature type="compositionally biased region" description="Low complexity" evidence="12">
    <location>
        <begin position="439"/>
        <end position="448"/>
    </location>
</feature>
<feature type="compositionally biased region" description="Pro residues" evidence="12">
    <location>
        <begin position="297"/>
        <end position="307"/>
    </location>
</feature>
<dbReference type="PANTHER" id="PTHR12189:SF2">
    <property type="entry name" value="MRNA CAP GUANINE-N7 METHYLTRANSFERASE"/>
    <property type="match status" value="1"/>
</dbReference>
<evidence type="ECO:0000256" key="1">
    <source>
        <dbReference type="ARBA" id="ARBA00003378"/>
    </source>
</evidence>
<feature type="compositionally biased region" description="Polar residues" evidence="12">
    <location>
        <begin position="413"/>
        <end position="430"/>
    </location>
</feature>
<feature type="region of interest" description="Disordered" evidence="12">
    <location>
        <begin position="396"/>
        <end position="517"/>
    </location>
</feature>
<keyword evidence="15" id="KW-1185">Reference proteome</keyword>
<evidence type="ECO:0000256" key="7">
    <source>
        <dbReference type="ARBA" id="ARBA00023042"/>
    </source>
</evidence>
<dbReference type="Gene3D" id="3.40.50.150">
    <property type="entry name" value="Vaccinia Virus protein VP39"/>
    <property type="match status" value="1"/>
</dbReference>
<evidence type="ECO:0000256" key="10">
    <source>
        <dbReference type="ARBA" id="ARBA00044712"/>
    </source>
</evidence>
<comment type="caution">
    <text evidence="14">The sequence shown here is derived from an EMBL/GenBank/DDBJ whole genome shotgun (WGS) entry which is preliminary data.</text>
</comment>
<feature type="compositionally biased region" description="Low complexity" evidence="12">
    <location>
        <begin position="165"/>
        <end position="189"/>
    </location>
</feature>
<evidence type="ECO:0000313" key="14">
    <source>
        <dbReference type="EMBL" id="RXK41253.1"/>
    </source>
</evidence>
<dbReference type="EC" id="2.1.1.56" evidence="2"/>
<dbReference type="GO" id="GO:0003723">
    <property type="term" value="F:RNA binding"/>
    <property type="evidence" value="ECO:0007669"/>
    <property type="project" value="UniProtKB-KW"/>
</dbReference>
<keyword evidence="7" id="KW-0507">mRNA processing</keyword>
<keyword evidence="6" id="KW-0694">RNA-binding</keyword>
<evidence type="ECO:0000256" key="8">
    <source>
        <dbReference type="ARBA" id="ARBA00032772"/>
    </source>
</evidence>
<dbReference type="PANTHER" id="PTHR12189">
    <property type="entry name" value="MRNA GUANINE-7- METHYLTRANSFERASE"/>
    <property type="match status" value="1"/>
</dbReference>
<reference evidence="14 15" key="1">
    <citation type="submission" date="2016-06" db="EMBL/GenBank/DDBJ databases">
        <title>Evolution of pathogenesis and genome organization in the Tremellales.</title>
        <authorList>
            <person name="Cuomo C."/>
            <person name="Litvintseva A."/>
            <person name="Heitman J."/>
            <person name="Chen Y."/>
            <person name="Sun S."/>
            <person name="Springer D."/>
            <person name="Dromer F."/>
            <person name="Young S."/>
            <person name="Zeng Q."/>
            <person name="Chapman S."/>
            <person name="Gujja S."/>
            <person name="Saif S."/>
            <person name="Birren B."/>
        </authorList>
    </citation>
    <scope>NUCLEOTIDE SEQUENCE [LARGE SCALE GENOMIC DNA]</scope>
    <source>
        <strain evidence="14 15">ATCC 28783</strain>
    </source>
</reference>
<dbReference type="GO" id="GO:0004482">
    <property type="term" value="F:mRNA 5'-cap (guanine-N7-)-methyltransferase activity"/>
    <property type="evidence" value="ECO:0007669"/>
    <property type="project" value="UniProtKB-EC"/>
</dbReference>
<feature type="compositionally biased region" description="Low complexity" evidence="12">
    <location>
        <begin position="64"/>
        <end position="79"/>
    </location>
</feature>
<evidence type="ECO:0000256" key="4">
    <source>
        <dbReference type="ARBA" id="ARBA00022679"/>
    </source>
</evidence>
<feature type="compositionally biased region" description="Basic and acidic residues" evidence="12">
    <location>
        <begin position="469"/>
        <end position="480"/>
    </location>
</feature>
<keyword evidence="4" id="KW-0808">Transferase</keyword>
<evidence type="ECO:0000256" key="6">
    <source>
        <dbReference type="ARBA" id="ARBA00022884"/>
    </source>
</evidence>
<dbReference type="VEuPathDB" id="FungiDB:TREMEDRAFT_71716"/>
<feature type="compositionally biased region" description="Low complexity" evidence="12">
    <location>
        <begin position="280"/>
        <end position="291"/>
    </location>
</feature>
<evidence type="ECO:0000256" key="3">
    <source>
        <dbReference type="ARBA" id="ARBA00022603"/>
    </source>
</evidence>
<evidence type="ECO:0000256" key="5">
    <source>
        <dbReference type="ARBA" id="ARBA00022691"/>
    </source>
</evidence>
<dbReference type="STRING" id="5217.A0A4Q1BT67"/>
<feature type="compositionally biased region" description="Polar residues" evidence="12">
    <location>
        <begin position="259"/>
        <end position="273"/>
    </location>
</feature>
<feature type="compositionally biased region" description="Low complexity" evidence="12">
    <location>
        <begin position="125"/>
        <end position="147"/>
    </location>
</feature>
<dbReference type="EMBL" id="SDIL01000010">
    <property type="protein sequence ID" value="RXK41253.1"/>
    <property type="molecule type" value="Genomic_DNA"/>
</dbReference>
<evidence type="ECO:0000259" key="13">
    <source>
        <dbReference type="PROSITE" id="PS51562"/>
    </source>
</evidence>
<dbReference type="InterPro" id="IPR029063">
    <property type="entry name" value="SAM-dependent_MTases_sf"/>
</dbReference>
<feature type="compositionally biased region" description="Polar residues" evidence="12">
    <location>
        <begin position="207"/>
        <end position="216"/>
    </location>
</feature>
<feature type="compositionally biased region" description="Pro residues" evidence="12">
    <location>
        <begin position="50"/>
        <end position="59"/>
    </location>
</feature>
<dbReference type="PROSITE" id="PS51562">
    <property type="entry name" value="RNA_CAP0_MT"/>
    <property type="match status" value="1"/>
</dbReference>
<keyword evidence="7" id="KW-0506">mRNA capping</keyword>